<feature type="transmembrane region" description="Helical" evidence="2">
    <location>
        <begin position="20"/>
        <end position="42"/>
    </location>
</feature>
<evidence type="ECO:0000313" key="4">
    <source>
        <dbReference type="Proteomes" id="UP001211065"/>
    </source>
</evidence>
<keyword evidence="2" id="KW-1133">Transmembrane helix</keyword>
<name>A0AAD5U4Z9_9FUNG</name>
<feature type="transmembrane region" description="Helical" evidence="2">
    <location>
        <begin position="134"/>
        <end position="156"/>
    </location>
</feature>
<feature type="transmembrane region" description="Helical" evidence="2">
    <location>
        <begin position="284"/>
        <end position="306"/>
    </location>
</feature>
<feature type="region of interest" description="Disordered" evidence="1">
    <location>
        <begin position="336"/>
        <end position="357"/>
    </location>
</feature>
<keyword evidence="4" id="KW-1185">Reference proteome</keyword>
<feature type="transmembrane region" description="Helical" evidence="2">
    <location>
        <begin position="193"/>
        <end position="211"/>
    </location>
</feature>
<dbReference type="EMBL" id="JADGJW010000083">
    <property type="protein sequence ID" value="KAJ3224727.1"/>
    <property type="molecule type" value="Genomic_DNA"/>
</dbReference>
<organism evidence="3 4">
    <name type="scientific">Clydaea vesicula</name>
    <dbReference type="NCBI Taxonomy" id="447962"/>
    <lineage>
        <taxon>Eukaryota</taxon>
        <taxon>Fungi</taxon>
        <taxon>Fungi incertae sedis</taxon>
        <taxon>Chytridiomycota</taxon>
        <taxon>Chytridiomycota incertae sedis</taxon>
        <taxon>Chytridiomycetes</taxon>
        <taxon>Lobulomycetales</taxon>
        <taxon>Lobulomycetaceae</taxon>
        <taxon>Clydaea</taxon>
    </lineage>
</organism>
<dbReference type="Gene3D" id="1.20.1070.10">
    <property type="entry name" value="Rhodopsin 7-helix transmembrane proteins"/>
    <property type="match status" value="1"/>
</dbReference>
<gene>
    <name evidence="3" type="ORF">HK099_007976</name>
</gene>
<keyword evidence="2" id="KW-0812">Transmembrane</keyword>
<keyword evidence="2" id="KW-0472">Membrane</keyword>
<sequence length="357" mass="40849">MTPEEIALENSFLHNRDSQYLVLTIIDSVILALTLYNFFLAVKILRTRTSQPASNYLFLAHTICWIALCVASLLGDIGFLVSKPLRKDPFWRDVVWGFMWNTPNIVGITLYEILTVDRFITIARELYFRKRGKLIKIILIAAVLLLNLPCLIIATMQFQCWYLQDMEVEVVYDFCYQDWLMELYNLTWSIQKINLTVTETVLGLALIFVVGKNINNVKLKDKYYVDEKTKKKVSMKFALKKLIAFIVLWILIVLAAGLLGGLILYNGEPGWFLFSTDKVTNISIYNILLEISVFLVTLEFSLFFVFTNQLLVVLNMSQASLSTNLESSLVSSMNKDVTQQSDSEASQFVSTAESEKV</sequence>
<feature type="transmembrane region" description="Helical" evidence="2">
    <location>
        <begin position="94"/>
        <end position="114"/>
    </location>
</feature>
<evidence type="ECO:0000256" key="2">
    <source>
        <dbReference type="SAM" id="Phobius"/>
    </source>
</evidence>
<reference evidence="3" key="1">
    <citation type="submission" date="2020-05" db="EMBL/GenBank/DDBJ databases">
        <title>Phylogenomic resolution of chytrid fungi.</title>
        <authorList>
            <person name="Stajich J.E."/>
            <person name="Amses K."/>
            <person name="Simmons R."/>
            <person name="Seto K."/>
            <person name="Myers J."/>
            <person name="Bonds A."/>
            <person name="Quandt C.A."/>
            <person name="Barry K."/>
            <person name="Liu P."/>
            <person name="Grigoriev I."/>
            <person name="Longcore J.E."/>
            <person name="James T.Y."/>
        </authorList>
    </citation>
    <scope>NUCLEOTIDE SEQUENCE</scope>
    <source>
        <strain evidence="3">JEL0476</strain>
    </source>
</reference>
<comment type="caution">
    <text evidence="3">The sequence shown here is derived from an EMBL/GenBank/DDBJ whole genome shotgun (WGS) entry which is preliminary data.</text>
</comment>
<feature type="transmembrane region" description="Helical" evidence="2">
    <location>
        <begin position="54"/>
        <end position="74"/>
    </location>
</feature>
<evidence type="ECO:0000313" key="3">
    <source>
        <dbReference type="EMBL" id="KAJ3224727.1"/>
    </source>
</evidence>
<protein>
    <recommendedName>
        <fullName evidence="5">G-protein coupled receptors family 1 profile domain-containing protein</fullName>
    </recommendedName>
</protein>
<evidence type="ECO:0008006" key="5">
    <source>
        <dbReference type="Google" id="ProtNLM"/>
    </source>
</evidence>
<accession>A0AAD5U4Z9</accession>
<feature type="transmembrane region" description="Helical" evidence="2">
    <location>
        <begin position="242"/>
        <end position="264"/>
    </location>
</feature>
<proteinExistence type="predicted"/>
<dbReference type="Proteomes" id="UP001211065">
    <property type="component" value="Unassembled WGS sequence"/>
</dbReference>
<dbReference type="AlphaFoldDB" id="A0AAD5U4Z9"/>
<evidence type="ECO:0000256" key="1">
    <source>
        <dbReference type="SAM" id="MobiDB-lite"/>
    </source>
</evidence>